<comment type="caution">
    <text evidence="3">The sequence shown here is derived from an EMBL/GenBank/DDBJ whole genome shotgun (WGS) entry which is preliminary data.</text>
</comment>
<dbReference type="NCBIfam" id="TIGR01733">
    <property type="entry name" value="AA-adenyl-dom"/>
    <property type="match status" value="1"/>
</dbReference>
<dbReference type="PANTHER" id="PTHR45527">
    <property type="entry name" value="NONRIBOSOMAL PEPTIDE SYNTHETASE"/>
    <property type="match status" value="1"/>
</dbReference>
<dbReference type="InterPro" id="IPR025110">
    <property type="entry name" value="AMP-bd_C"/>
</dbReference>
<dbReference type="InterPro" id="IPR020845">
    <property type="entry name" value="AMP-binding_CS"/>
</dbReference>
<dbReference type="InterPro" id="IPR000873">
    <property type="entry name" value="AMP-dep_synth/lig_dom"/>
</dbReference>
<dbReference type="InterPro" id="IPR036736">
    <property type="entry name" value="ACP-like_sf"/>
</dbReference>
<dbReference type="PRINTS" id="PR00154">
    <property type="entry name" value="AMPBINDING"/>
</dbReference>
<accession>A0ABP5BCU5</accession>
<keyword evidence="4" id="KW-1185">Reference proteome</keyword>
<feature type="region of interest" description="Disordered" evidence="1">
    <location>
        <begin position="1"/>
        <end position="26"/>
    </location>
</feature>
<dbReference type="Proteomes" id="UP001501116">
    <property type="component" value="Unassembled WGS sequence"/>
</dbReference>
<dbReference type="SUPFAM" id="SSF47336">
    <property type="entry name" value="ACP-like"/>
    <property type="match status" value="1"/>
</dbReference>
<dbReference type="RefSeq" id="WP_344412411.1">
    <property type="nucleotide sequence ID" value="NZ_BAAANN010000001.1"/>
</dbReference>
<dbReference type="PANTHER" id="PTHR45527:SF1">
    <property type="entry name" value="FATTY ACID SYNTHASE"/>
    <property type="match status" value="1"/>
</dbReference>
<evidence type="ECO:0000259" key="2">
    <source>
        <dbReference type="PROSITE" id="PS50075"/>
    </source>
</evidence>
<gene>
    <name evidence="3" type="ORF">GCM10009754_02690</name>
</gene>
<protein>
    <recommendedName>
        <fullName evidence="2">Carrier domain-containing protein</fullName>
    </recommendedName>
</protein>
<dbReference type="InterPro" id="IPR042099">
    <property type="entry name" value="ANL_N_sf"/>
</dbReference>
<organism evidence="3 4">
    <name type="scientific">Amycolatopsis minnesotensis</name>
    <dbReference type="NCBI Taxonomy" id="337894"/>
    <lineage>
        <taxon>Bacteria</taxon>
        <taxon>Bacillati</taxon>
        <taxon>Actinomycetota</taxon>
        <taxon>Actinomycetes</taxon>
        <taxon>Pseudonocardiales</taxon>
        <taxon>Pseudonocardiaceae</taxon>
        <taxon>Amycolatopsis</taxon>
    </lineage>
</organism>
<evidence type="ECO:0000313" key="4">
    <source>
        <dbReference type="Proteomes" id="UP001501116"/>
    </source>
</evidence>
<proteinExistence type="predicted"/>
<dbReference type="Pfam" id="PF00501">
    <property type="entry name" value="AMP-binding"/>
    <property type="match status" value="1"/>
</dbReference>
<dbReference type="SUPFAM" id="SSF56801">
    <property type="entry name" value="Acetyl-CoA synthetase-like"/>
    <property type="match status" value="1"/>
</dbReference>
<dbReference type="Gene3D" id="1.10.1200.10">
    <property type="entry name" value="ACP-like"/>
    <property type="match status" value="1"/>
</dbReference>
<dbReference type="PROSITE" id="PS50075">
    <property type="entry name" value="CARRIER"/>
    <property type="match status" value="1"/>
</dbReference>
<sequence length="778" mass="83278">MTSYEQPAWATFGPLDGRGGTTTLTAPAGGAGTATLIAAVAAVLARYTGDVPRIALHDDGWQAWSVPVDETRTRAEYAAAARTNASQVTEPGAPSPAVAVGPEPSEFPITLYVHNGQDRLVCRYRNDLVDPTAARWFLHCVGTALTAFSAHGADPVGTIDLIAGPHPAPVLPGDGEPVRLDGDHTLHELVGAQVRKRPDAIAVTGDRYALTYRELDETANAIAAKLIALGARRGSRVGLTFGRSPVLIAAILAVLKTGAAYVPLVPGNPVARLRQIAEDADVTLLASDSTELGELGLPTLLLDETALRDRAEPVTPAGAADDEAYLIYTSGSTGKPKGVVVAHRQVCALLDSARRYGFGFGGDDVWALFHTYSWDFSVWEIFGCLATGGRLVIVPETTARDASALRELLADEAVTVLNQTPSVFTQLAEVDAGQPNRLPVRLLMFSGEPLDMALMSRWLRRYPSEQCQVVNMYGITETTVACTWQPVTSESAAVASRSVGHAIPGWQVDVVDERDRRVPPGVPGEILLGGAGIVDGYHRRPELTAAKFLLARDGKPGNRWYRTGDRGRVLPDGELEYLGRADDQVKIRGHRVELGEIRERLLADPAVTAAAVVAGTRGSGAGTEVLHAYVVGKDIDVAALGASAREHLPEYMVPATITELPELPVTQNGKLDVARLPDPVGPAELRLRHDDGEQPSDLEHRMGALWAETLGVPVSLDDDLFLVGGNSLLAFTIVTRVREAGIGEVSVVDLYRTRTVRRFSELLDRDPATEERQHAASR</sequence>
<dbReference type="Gene3D" id="3.40.50.12780">
    <property type="entry name" value="N-terminal domain of ligase-like"/>
    <property type="match status" value="1"/>
</dbReference>
<dbReference type="InterPro" id="IPR010071">
    <property type="entry name" value="AA_adenyl_dom"/>
</dbReference>
<evidence type="ECO:0000256" key="1">
    <source>
        <dbReference type="SAM" id="MobiDB-lite"/>
    </source>
</evidence>
<dbReference type="Gene3D" id="3.30.300.30">
    <property type="match status" value="1"/>
</dbReference>
<name>A0ABP5BCU5_9PSEU</name>
<dbReference type="PROSITE" id="PS00455">
    <property type="entry name" value="AMP_BINDING"/>
    <property type="match status" value="1"/>
</dbReference>
<feature type="domain" description="Carrier" evidence="2">
    <location>
        <begin position="693"/>
        <end position="767"/>
    </location>
</feature>
<evidence type="ECO:0000313" key="3">
    <source>
        <dbReference type="EMBL" id="GAA1939094.1"/>
    </source>
</evidence>
<dbReference type="Pfam" id="PF00550">
    <property type="entry name" value="PP-binding"/>
    <property type="match status" value="1"/>
</dbReference>
<dbReference type="Pfam" id="PF13193">
    <property type="entry name" value="AMP-binding_C"/>
    <property type="match status" value="1"/>
</dbReference>
<dbReference type="EMBL" id="BAAANN010000001">
    <property type="protein sequence ID" value="GAA1939094.1"/>
    <property type="molecule type" value="Genomic_DNA"/>
</dbReference>
<dbReference type="InterPro" id="IPR009081">
    <property type="entry name" value="PP-bd_ACP"/>
</dbReference>
<dbReference type="InterPro" id="IPR020459">
    <property type="entry name" value="AMP-binding"/>
</dbReference>
<dbReference type="InterPro" id="IPR045851">
    <property type="entry name" value="AMP-bd_C_sf"/>
</dbReference>
<reference evidence="4" key="1">
    <citation type="journal article" date="2019" name="Int. J. Syst. Evol. Microbiol.">
        <title>The Global Catalogue of Microorganisms (GCM) 10K type strain sequencing project: providing services to taxonomists for standard genome sequencing and annotation.</title>
        <authorList>
            <consortium name="The Broad Institute Genomics Platform"/>
            <consortium name="The Broad Institute Genome Sequencing Center for Infectious Disease"/>
            <person name="Wu L."/>
            <person name="Ma J."/>
        </authorList>
    </citation>
    <scope>NUCLEOTIDE SEQUENCE [LARGE SCALE GENOMIC DNA]</scope>
    <source>
        <strain evidence="4">JCM 14545</strain>
    </source>
</reference>